<feature type="region of interest" description="Disordered" evidence="1">
    <location>
        <begin position="304"/>
        <end position="330"/>
    </location>
</feature>
<dbReference type="InterPro" id="IPR052727">
    <property type="entry name" value="Rab4/Rab5_effector"/>
</dbReference>
<dbReference type="OrthoDB" id="163080at2759"/>
<evidence type="ECO:0000256" key="1">
    <source>
        <dbReference type="SAM" id="MobiDB-lite"/>
    </source>
</evidence>
<reference evidence="7 8" key="1">
    <citation type="submission" date="2018-01" db="EMBL/GenBank/DDBJ databases">
        <title>Draft genome of the strawberry crown rot pathogen Phytophthora cactorum.</title>
        <authorList>
            <person name="Armitage A.D."/>
            <person name="Lysoe E."/>
            <person name="Nellist C.F."/>
            <person name="Harrison R.J."/>
            <person name="Brurberg M.B."/>
        </authorList>
    </citation>
    <scope>NUCLEOTIDE SEQUENCE [LARGE SCALE GENOMIC DNA]</scope>
    <source>
        <strain evidence="7 8">10300</strain>
    </source>
</reference>
<evidence type="ECO:0000313" key="5">
    <source>
        <dbReference type="EMBL" id="KAG3223469.1"/>
    </source>
</evidence>
<accession>A0A329RXT4</accession>
<evidence type="ECO:0000313" key="2">
    <source>
        <dbReference type="EMBL" id="KAG2854062.1"/>
    </source>
</evidence>
<dbReference type="InterPro" id="IPR023393">
    <property type="entry name" value="START-like_dom_sf"/>
</dbReference>
<evidence type="ECO:0000313" key="6">
    <source>
        <dbReference type="EMBL" id="KAG6958482.1"/>
    </source>
</evidence>
<dbReference type="Proteomes" id="UP000735874">
    <property type="component" value="Unassembled WGS sequence"/>
</dbReference>
<dbReference type="Proteomes" id="UP000697107">
    <property type="component" value="Unassembled WGS sequence"/>
</dbReference>
<keyword evidence="8" id="KW-1185">Reference proteome</keyword>
<organism evidence="7 8">
    <name type="scientific">Phytophthora cactorum</name>
    <dbReference type="NCBI Taxonomy" id="29920"/>
    <lineage>
        <taxon>Eukaryota</taxon>
        <taxon>Sar</taxon>
        <taxon>Stramenopiles</taxon>
        <taxon>Oomycota</taxon>
        <taxon>Peronosporomycetes</taxon>
        <taxon>Peronosporales</taxon>
        <taxon>Peronosporaceae</taxon>
        <taxon>Phytophthora</taxon>
    </lineage>
</organism>
<dbReference type="EMBL" id="RCMV01000144">
    <property type="protein sequence ID" value="KAG3223469.1"/>
    <property type="molecule type" value="Genomic_DNA"/>
</dbReference>
<comment type="caution">
    <text evidence="7">The sequence shown here is derived from an EMBL/GenBank/DDBJ whole genome shotgun (WGS) entry which is preliminary data.</text>
</comment>
<dbReference type="VEuPathDB" id="FungiDB:PC110_g14497"/>
<feature type="region of interest" description="Disordered" evidence="1">
    <location>
        <begin position="1"/>
        <end position="53"/>
    </location>
</feature>
<feature type="compositionally biased region" description="Basic and acidic residues" evidence="1">
    <location>
        <begin position="306"/>
        <end position="329"/>
    </location>
</feature>
<evidence type="ECO:0000313" key="3">
    <source>
        <dbReference type="EMBL" id="KAG2934157.1"/>
    </source>
</evidence>
<dbReference type="PANTHER" id="PTHR13510:SF44">
    <property type="entry name" value="RABENOSYN-5"/>
    <property type="match status" value="1"/>
</dbReference>
<dbReference type="Proteomes" id="UP000688947">
    <property type="component" value="Unassembled WGS sequence"/>
</dbReference>
<dbReference type="PANTHER" id="PTHR13510">
    <property type="entry name" value="FYVE-FINGER-CONTAINING RAB5 EFFECTOR PROTEIN RABENOSYN-5-RELATED"/>
    <property type="match status" value="1"/>
</dbReference>
<dbReference type="Proteomes" id="UP000760860">
    <property type="component" value="Unassembled WGS sequence"/>
</dbReference>
<dbReference type="SUPFAM" id="SSF57903">
    <property type="entry name" value="FYVE/PHD zinc finger"/>
    <property type="match status" value="1"/>
</dbReference>
<dbReference type="EMBL" id="RCML01000565">
    <property type="protein sequence ID" value="KAG2973675.1"/>
    <property type="molecule type" value="Genomic_DNA"/>
</dbReference>
<evidence type="ECO:0000313" key="8">
    <source>
        <dbReference type="Proteomes" id="UP000251314"/>
    </source>
</evidence>
<reference evidence="6" key="3">
    <citation type="submission" date="2021-01" db="EMBL/GenBank/DDBJ databases">
        <title>Phytophthora aleatoria, a newly-described species from Pinus radiata is distinct from Phytophthora cactorum isolates based on comparative genomics.</title>
        <authorList>
            <person name="Mcdougal R."/>
            <person name="Panda P."/>
            <person name="Williams N."/>
            <person name="Studholme D.J."/>
        </authorList>
    </citation>
    <scope>NUCLEOTIDE SEQUENCE</scope>
    <source>
        <strain evidence="6">NZFS 3830</strain>
    </source>
</reference>
<dbReference type="AlphaFoldDB" id="A0A329RXT4"/>
<protein>
    <recommendedName>
        <fullName evidence="9">START-like domain</fullName>
    </recommendedName>
</protein>
<proteinExistence type="predicted"/>
<evidence type="ECO:0000313" key="7">
    <source>
        <dbReference type="EMBL" id="RAW29140.1"/>
    </source>
</evidence>
<dbReference type="EMBL" id="RCMI01000107">
    <property type="protein sequence ID" value="KAG2934157.1"/>
    <property type="molecule type" value="Genomic_DNA"/>
</dbReference>
<dbReference type="Gene3D" id="3.30.530.20">
    <property type="match status" value="1"/>
</dbReference>
<dbReference type="Proteomes" id="UP000774804">
    <property type="component" value="Unassembled WGS sequence"/>
</dbReference>
<reference evidence="5" key="2">
    <citation type="submission" date="2018-05" db="EMBL/GenBank/DDBJ databases">
        <title>Effector identification in a new, highly contiguous assembly of the strawberry crown rot pathogen Phytophthora cactorum.</title>
        <authorList>
            <person name="Armitage A.D."/>
            <person name="Nellist C.F."/>
            <person name="Bates H."/>
            <person name="Vickerstaff R.J."/>
            <person name="Harrison R.J."/>
        </authorList>
    </citation>
    <scope>NUCLEOTIDE SEQUENCE</scope>
    <source>
        <strain evidence="2">15-7</strain>
        <strain evidence="3">4032</strain>
        <strain evidence="4">P415</strain>
        <strain evidence="5">P421</strain>
    </source>
</reference>
<dbReference type="EMBL" id="RCMG01000449">
    <property type="protein sequence ID" value="KAG2854062.1"/>
    <property type="molecule type" value="Genomic_DNA"/>
</dbReference>
<gene>
    <name evidence="6" type="ORF">JG687_00009358</name>
    <name evidence="7" type="ORF">PC110_g14497</name>
    <name evidence="2" type="ORF">PC113_g13642</name>
    <name evidence="3" type="ORF">PC115_g5250</name>
    <name evidence="4" type="ORF">PC118_g14999</name>
    <name evidence="5" type="ORF">PC129_g5857</name>
</gene>
<dbReference type="Proteomes" id="UP000251314">
    <property type="component" value="Unassembled WGS sequence"/>
</dbReference>
<dbReference type="SUPFAM" id="SSF55961">
    <property type="entry name" value="Bet v1-like"/>
    <property type="match status" value="1"/>
</dbReference>
<feature type="compositionally biased region" description="Basic and acidic residues" evidence="1">
    <location>
        <begin position="21"/>
        <end position="40"/>
    </location>
</feature>
<name>A0A329RXT4_9STRA</name>
<evidence type="ECO:0000313" key="4">
    <source>
        <dbReference type="EMBL" id="KAG2973675.1"/>
    </source>
</evidence>
<evidence type="ECO:0008006" key="9">
    <source>
        <dbReference type="Google" id="ProtNLM"/>
    </source>
</evidence>
<dbReference type="EMBL" id="MJFZ01000446">
    <property type="protein sequence ID" value="RAW29140.1"/>
    <property type="molecule type" value="Genomic_DNA"/>
</dbReference>
<sequence length="438" mass="48513">MAGSHARRATTLPDDGTPTDSKPKHVDRRPTVPDDHDYDAKVPQPKKMPTPKLSLNEGEVQAFRHLAHSIVSRTLAHECEFRQLGCPEPNSKEWKLLKRQDDLSVYKQRASIDSKTYTVKCVGTLEGTLEDILFGTHSKNRGEMQATAAYLHSSHMDCAVLNVLDSGTDEDPYRQVALKWFIAETFGDARLVKHRDWFNIESTGMGTDAWSRRYGYFLAKFTDHPGCPPMPENSDVIRGKMAMCCIYRQEPGSKIVDVYAKGSIDLGGGMPAFITSSASCAMMFNMAVSMDSAEAKRLTKLALQHAQREAKETERKAEADDEHESERSQKLTTESVIDLLAASVISSSTTSSNGAKTKAPKTSREPCHVCGKKPAMSKLVRSSHRNCGICKERACSKCNIKRKLFGRSGPVTVSCCKVCILESKRLSIDPREPCPILP</sequence>
<dbReference type="InterPro" id="IPR011011">
    <property type="entry name" value="Znf_FYVE_PHD"/>
</dbReference>
<dbReference type="EMBL" id="JAENGZ010000484">
    <property type="protein sequence ID" value="KAG6958482.1"/>
    <property type="molecule type" value="Genomic_DNA"/>
</dbReference>